<feature type="region of interest" description="Disordered" evidence="1">
    <location>
        <begin position="23"/>
        <end position="46"/>
    </location>
</feature>
<reference evidence="2 3" key="1">
    <citation type="submission" date="2022-11" db="EMBL/GenBank/DDBJ databases">
        <title>Whole genome sequence of Eschrichtius robustus ER-17-0199.</title>
        <authorList>
            <person name="Bruniche-Olsen A."/>
            <person name="Black A.N."/>
            <person name="Fields C.J."/>
            <person name="Walden K."/>
            <person name="Dewoody J.A."/>
        </authorList>
    </citation>
    <scope>NUCLEOTIDE SEQUENCE [LARGE SCALE GENOMIC DNA]</scope>
    <source>
        <strain evidence="2">ER-17-0199</strain>
        <tissue evidence="2">Blubber</tissue>
    </source>
</reference>
<name>A0AB34GWQ8_ESCRO</name>
<proteinExistence type="predicted"/>
<dbReference type="Proteomes" id="UP001159641">
    <property type="component" value="Unassembled WGS sequence"/>
</dbReference>
<protein>
    <submittedName>
        <fullName evidence="2">Uncharacterized protein</fullName>
    </submittedName>
</protein>
<feature type="compositionally biased region" description="Basic and acidic residues" evidence="1">
    <location>
        <begin position="144"/>
        <end position="153"/>
    </location>
</feature>
<accession>A0AB34GWQ8</accession>
<feature type="region of interest" description="Disordered" evidence="1">
    <location>
        <begin position="134"/>
        <end position="153"/>
    </location>
</feature>
<dbReference type="EMBL" id="JAIQCJ010002027">
    <property type="protein sequence ID" value="KAJ8784916.1"/>
    <property type="molecule type" value="Genomic_DNA"/>
</dbReference>
<evidence type="ECO:0000256" key="1">
    <source>
        <dbReference type="SAM" id="MobiDB-lite"/>
    </source>
</evidence>
<evidence type="ECO:0000313" key="3">
    <source>
        <dbReference type="Proteomes" id="UP001159641"/>
    </source>
</evidence>
<gene>
    <name evidence="2" type="ORF">J1605_007472</name>
</gene>
<sequence>MSPLQTAVWGEGACCETGALGIPGTSSHQAPPSHMATTTETDPSGWASPEVVVLGAYQASSARRDGRARAFHPHFTDEETELQWVRGHKPTHWDHAHRSQTSSSADLLTLGPFRALALPPGLAPELAILEGCSEELQLPYPPGEKSDTESGSP</sequence>
<keyword evidence="3" id="KW-1185">Reference proteome</keyword>
<feature type="compositionally biased region" description="Polar residues" evidence="1">
    <location>
        <begin position="24"/>
        <end position="42"/>
    </location>
</feature>
<dbReference type="AlphaFoldDB" id="A0AB34GWQ8"/>
<evidence type="ECO:0000313" key="2">
    <source>
        <dbReference type="EMBL" id="KAJ8784916.1"/>
    </source>
</evidence>
<comment type="caution">
    <text evidence="2">The sequence shown here is derived from an EMBL/GenBank/DDBJ whole genome shotgun (WGS) entry which is preliminary data.</text>
</comment>
<organism evidence="2 3">
    <name type="scientific">Eschrichtius robustus</name>
    <name type="common">California gray whale</name>
    <name type="synonym">Eschrichtius gibbosus</name>
    <dbReference type="NCBI Taxonomy" id="9764"/>
    <lineage>
        <taxon>Eukaryota</taxon>
        <taxon>Metazoa</taxon>
        <taxon>Chordata</taxon>
        <taxon>Craniata</taxon>
        <taxon>Vertebrata</taxon>
        <taxon>Euteleostomi</taxon>
        <taxon>Mammalia</taxon>
        <taxon>Eutheria</taxon>
        <taxon>Laurasiatheria</taxon>
        <taxon>Artiodactyla</taxon>
        <taxon>Whippomorpha</taxon>
        <taxon>Cetacea</taxon>
        <taxon>Mysticeti</taxon>
        <taxon>Eschrichtiidae</taxon>
        <taxon>Eschrichtius</taxon>
    </lineage>
</organism>